<keyword evidence="3" id="KW-1185">Reference proteome</keyword>
<accession>A0A543KLD6</accession>
<name>A0A543KLD6_9MICO</name>
<dbReference type="EMBL" id="VFPU01000001">
    <property type="protein sequence ID" value="TQM95892.1"/>
    <property type="molecule type" value="Genomic_DNA"/>
</dbReference>
<organism evidence="2 3">
    <name type="scientific">Ornithinimicrobium humiphilum</name>
    <dbReference type="NCBI Taxonomy" id="125288"/>
    <lineage>
        <taxon>Bacteria</taxon>
        <taxon>Bacillati</taxon>
        <taxon>Actinomycetota</taxon>
        <taxon>Actinomycetes</taxon>
        <taxon>Micrococcales</taxon>
        <taxon>Ornithinimicrobiaceae</taxon>
        <taxon>Ornithinimicrobium</taxon>
    </lineage>
</organism>
<reference evidence="2 3" key="1">
    <citation type="submission" date="2019-06" db="EMBL/GenBank/DDBJ databases">
        <title>Sequencing the genomes of 1000 actinobacteria strains.</title>
        <authorList>
            <person name="Klenk H.-P."/>
        </authorList>
    </citation>
    <scope>NUCLEOTIDE SEQUENCE [LARGE SCALE GENOMIC DNA]</scope>
    <source>
        <strain evidence="2 3">DSM 12362</strain>
    </source>
</reference>
<feature type="transmembrane region" description="Helical" evidence="1">
    <location>
        <begin position="84"/>
        <end position="109"/>
    </location>
</feature>
<dbReference type="InterPro" id="IPR004697">
    <property type="entry name" value="AbgT"/>
</dbReference>
<evidence type="ECO:0000313" key="2">
    <source>
        <dbReference type="EMBL" id="TQM95892.1"/>
    </source>
</evidence>
<proteinExistence type="predicted"/>
<dbReference type="Pfam" id="PF03806">
    <property type="entry name" value="ABG_transport"/>
    <property type="match status" value="1"/>
</dbReference>
<dbReference type="PANTHER" id="PTHR30282:SF0">
    <property type="entry name" value="P-AMINOBENZOYL-GLUTAMATE TRANSPORT PROTEIN"/>
    <property type="match status" value="1"/>
</dbReference>
<keyword evidence="1" id="KW-0812">Transmembrane</keyword>
<sequence>MFAGLVLLVAVLNFFITSGSAQYALMAPVIVPMFMLLDVAPEVTQMLFRMGDSPTNVISPMSPYFALALGYIQQYHRKAGIGTLFSLTLPISMAILVGWFLFFSLWYAVGLPLGPGVPVR</sequence>
<evidence type="ECO:0000313" key="3">
    <source>
        <dbReference type="Proteomes" id="UP000315133"/>
    </source>
</evidence>
<evidence type="ECO:0000256" key="1">
    <source>
        <dbReference type="SAM" id="Phobius"/>
    </source>
</evidence>
<dbReference type="GO" id="GO:1902604">
    <property type="term" value="P:p-aminobenzoyl-glutamate transmembrane transport"/>
    <property type="evidence" value="ECO:0007669"/>
    <property type="project" value="InterPro"/>
</dbReference>
<keyword evidence="1" id="KW-0472">Membrane</keyword>
<dbReference type="Proteomes" id="UP000315133">
    <property type="component" value="Unassembled WGS sequence"/>
</dbReference>
<protein>
    <submittedName>
        <fullName evidence="2">Putative AbgT family transporter</fullName>
    </submittedName>
</protein>
<dbReference type="PANTHER" id="PTHR30282">
    <property type="entry name" value="P-AMINOBENZOYL GLUTAMATE TRANSPORTER"/>
    <property type="match status" value="1"/>
</dbReference>
<dbReference type="GO" id="GO:0015558">
    <property type="term" value="F:secondary active p-aminobenzoyl-glutamate transmembrane transporter activity"/>
    <property type="evidence" value="ECO:0007669"/>
    <property type="project" value="InterPro"/>
</dbReference>
<feature type="transmembrane region" description="Helical" evidence="1">
    <location>
        <begin position="55"/>
        <end position="72"/>
    </location>
</feature>
<comment type="caution">
    <text evidence="2">The sequence shown here is derived from an EMBL/GenBank/DDBJ whole genome shotgun (WGS) entry which is preliminary data.</text>
</comment>
<gene>
    <name evidence="2" type="ORF">FB476_0742</name>
</gene>
<keyword evidence="1" id="KW-1133">Transmembrane helix</keyword>
<dbReference type="AlphaFoldDB" id="A0A543KLD6"/>